<dbReference type="UniPathway" id="UPA00989"/>
<dbReference type="GO" id="GO:0043527">
    <property type="term" value="C:tRNA methyltransferase complex"/>
    <property type="evidence" value="ECO:0007669"/>
    <property type="project" value="TreeGrafter"/>
</dbReference>
<feature type="region of interest" description="Disordered" evidence="8">
    <location>
        <begin position="122"/>
        <end position="149"/>
    </location>
</feature>
<dbReference type="InterPro" id="IPR036322">
    <property type="entry name" value="WD40_repeat_dom_sf"/>
</dbReference>
<dbReference type="GO" id="GO:0106004">
    <property type="term" value="P:tRNA (guanine-N7)-methylation"/>
    <property type="evidence" value="ECO:0007669"/>
    <property type="project" value="UniProtKB-UniRule"/>
</dbReference>
<accession>S8FST0</accession>
<dbReference type="InterPro" id="IPR028884">
    <property type="entry name" value="Trm82"/>
</dbReference>
<name>S8FST0_FOMSC</name>
<dbReference type="HAMAP" id="MF_03056">
    <property type="entry name" value="TRM82"/>
    <property type="match status" value="1"/>
</dbReference>
<dbReference type="STRING" id="743788.S8FST0"/>
<dbReference type="eggNOG" id="KOG3914">
    <property type="taxonomic scope" value="Eukaryota"/>
</dbReference>
<dbReference type="InterPro" id="IPR001680">
    <property type="entry name" value="WD40_rpt"/>
</dbReference>
<comment type="pathway">
    <text evidence="6">tRNA modification; N(7)-methylguanine-tRNA biosynthesis.</text>
</comment>
<dbReference type="InParanoid" id="S8FST0"/>
<dbReference type="SUPFAM" id="SSF50978">
    <property type="entry name" value="WD40 repeat-like"/>
    <property type="match status" value="1"/>
</dbReference>
<dbReference type="Pfam" id="PF00400">
    <property type="entry name" value="WD40"/>
    <property type="match status" value="2"/>
</dbReference>
<comment type="subcellular location">
    <subcellularLocation>
        <location evidence="1 6">Nucleus</location>
    </subcellularLocation>
</comment>
<evidence type="ECO:0000313" key="9">
    <source>
        <dbReference type="EMBL" id="EPT01235.1"/>
    </source>
</evidence>
<dbReference type="PANTHER" id="PTHR16288:SF0">
    <property type="entry name" value="TRNA (GUANINE-N(7)-)-METHYLTRANSFERASE NON-CATALYTIC SUBUNIT WDR4"/>
    <property type="match status" value="1"/>
</dbReference>
<keyword evidence="4 6" id="KW-0677">Repeat</keyword>
<keyword evidence="3 6" id="KW-0819">tRNA processing</keyword>
<feature type="region of interest" description="Disordered" evidence="8">
    <location>
        <begin position="256"/>
        <end position="346"/>
    </location>
</feature>
<dbReference type="HOGENOM" id="CLU_023695_0_0_1"/>
<evidence type="ECO:0000256" key="7">
    <source>
        <dbReference type="PROSITE-ProRule" id="PRU00221"/>
    </source>
</evidence>
<dbReference type="Proteomes" id="UP000015241">
    <property type="component" value="Unassembled WGS sequence"/>
</dbReference>
<keyword evidence="2 6" id="KW-0853">WD repeat</keyword>
<keyword evidence="10" id="KW-1185">Reference proteome</keyword>
<evidence type="ECO:0000256" key="3">
    <source>
        <dbReference type="ARBA" id="ARBA00022694"/>
    </source>
</evidence>
<dbReference type="PROSITE" id="PS50082">
    <property type="entry name" value="WD_REPEATS_2"/>
    <property type="match status" value="1"/>
</dbReference>
<keyword evidence="5 6" id="KW-0539">Nucleus</keyword>
<feature type="compositionally biased region" description="Basic residues" evidence="8">
    <location>
        <begin position="278"/>
        <end position="291"/>
    </location>
</feature>
<dbReference type="AlphaFoldDB" id="S8FST0"/>
<feature type="compositionally biased region" description="Basic and acidic residues" evidence="8">
    <location>
        <begin position="567"/>
        <end position="584"/>
    </location>
</feature>
<evidence type="ECO:0000256" key="4">
    <source>
        <dbReference type="ARBA" id="ARBA00022737"/>
    </source>
</evidence>
<dbReference type="OrthoDB" id="339900at2759"/>
<dbReference type="GO" id="GO:0005829">
    <property type="term" value="C:cytosol"/>
    <property type="evidence" value="ECO:0007669"/>
    <property type="project" value="TreeGrafter"/>
</dbReference>
<evidence type="ECO:0000313" key="10">
    <source>
        <dbReference type="Proteomes" id="UP000015241"/>
    </source>
</evidence>
<comment type="function">
    <text evidence="6">Required for the formation of N(7)-methylguanine at position 46 (m7G46) in tRNA. In the complex, it is required to stabilize and induce conformational changes of the catalytic subunit.</text>
</comment>
<proteinExistence type="inferred from homology"/>
<evidence type="ECO:0000256" key="6">
    <source>
        <dbReference type="HAMAP-Rule" id="MF_03056"/>
    </source>
</evidence>
<dbReference type="GO" id="GO:0005634">
    <property type="term" value="C:nucleus"/>
    <property type="evidence" value="ECO:0007669"/>
    <property type="project" value="UniProtKB-SubCell"/>
</dbReference>
<gene>
    <name evidence="9" type="ORF">FOMPIDRAFT_1161865</name>
</gene>
<organism evidence="9 10">
    <name type="scientific">Fomitopsis schrenkii</name>
    <name type="common">Brown rot fungus</name>
    <dbReference type="NCBI Taxonomy" id="2126942"/>
    <lineage>
        <taxon>Eukaryota</taxon>
        <taxon>Fungi</taxon>
        <taxon>Dikarya</taxon>
        <taxon>Basidiomycota</taxon>
        <taxon>Agaricomycotina</taxon>
        <taxon>Agaricomycetes</taxon>
        <taxon>Polyporales</taxon>
        <taxon>Fomitopsis</taxon>
    </lineage>
</organism>
<feature type="region of interest" description="Disordered" evidence="8">
    <location>
        <begin position="514"/>
        <end position="601"/>
    </location>
</feature>
<dbReference type="Gene3D" id="2.130.10.10">
    <property type="entry name" value="YVTN repeat-like/Quinoprotein amine dehydrogenase"/>
    <property type="match status" value="1"/>
</dbReference>
<protein>
    <submittedName>
        <fullName evidence="9">Uncharacterized protein</fullName>
    </submittedName>
</protein>
<comment type="similarity">
    <text evidence="6">Belongs to the WD repeat TRM82 family.</text>
</comment>
<evidence type="ECO:0000256" key="2">
    <source>
        <dbReference type="ARBA" id="ARBA00022574"/>
    </source>
</evidence>
<sequence>MTSLPHTRFLLGPSWSIVIAGPHIQVVKHNGDLVRSTTNIPKEEKQAILKSGPIRCAAADATFTHLVTTGDDKKMKVWRIDGLELVSTRELPKKPTEIAFTHDAQTILVSDKFGDVFRYPLHPKPKARDETEPRAGNSKRGALTSHENPSDGELILGHVSLLTTFLLTPDEKYIITADRDEHIRVSWYPKGYVIERYCLGHEKFVSAVHIPSFAPGTLVSGGGDPVLKVWDWMSGEQIAEVPVLETVEPYIKVKAPKGRRGWNDGEDAEGGIAENNVARRRKRGRKARGKRAAAEQKEDSVEGTPVAEGEPGEANTGEDAPEGDVETPGPAEGGAQSESGTQETDRTVLAIHKIQSLDLDEYGRILLFSAVGATALFYCVYPDAKASEPPKVEAFDFGYPIVDFAIGHPDVGPALGTNRTVWILLDTSAATHASDSAEKPSPAAFLAWISGQPSQREPNEAPGLLRSLQSNCTITAKPADLKALDLYAPLSSLPKNVDPEHDPLRRDLLAEVALAEASPPEPEARQAPKKELTMREQARLKKKRALAAKLLEKEQGKGEAQTQDDVEGSKDEVGRDNKRARSDSELTTAGAELTGEAMDES</sequence>
<dbReference type="PANTHER" id="PTHR16288">
    <property type="entry name" value="WD40 REPEAT PROTEIN 4"/>
    <property type="match status" value="1"/>
</dbReference>
<feature type="repeat" description="WD" evidence="7">
    <location>
        <begin position="198"/>
        <end position="240"/>
    </location>
</feature>
<evidence type="ECO:0000256" key="8">
    <source>
        <dbReference type="SAM" id="MobiDB-lite"/>
    </source>
</evidence>
<dbReference type="EMBL" id="KE504143">
    <property type="protein sequence ID" value="EPT01235.1"/>
    <property type="molecule type" value="Genomic_DNA"/>
</dbReference>
<evidence type="ECO:0000256" key="1">
    <source>
        <dbReference type="ARBA" id="ARBA00004123"/>
    </source>
</evidence>
<dbReference type="InterPro" id="IPR015943">
    <property type="entry name" value="WD40/YVTN_repeat-like_dom_sf"/>
</dbReference>
<reference evidence="9 10" key="1">
    <citation type="journal article" date="2012" name="Science">
        <title>The Paleozoic origin of enzymatic lignin decomposition reconstructed from 31 fungal genomes.</title>
        <authorList>
            <person name="Floudas D."/>
            <person name="Binder M."/>
            <person name="Riley R."/>
            <person name="Barry K."/>
            <person name="Blanchette R.A."/>
            <person name="Henrissat B."/>
            <person name="Martinez A.T."/>
            <person name="Otillar R."/>
            <person name="Spatafora J.W."/>
            <person name="Yadav J.S."/>
            <person name="Aerts A."/>
            <person name="Benoit I."/>
            <person name="Boyd A."/>
            <person name="Carlson A."/>
            <person name="Copeland A."/>
            <person name="Coutinho P.M."/>
            <person name="de Vries R.P."/>
            <person name="Ferreira P."/>
            <person name="Findley K."/>
            <person name="Foster B."/>
            <person name="Gaskell J."/>
            <person name="Glotzer D."/>
            <person name="Gorecki P."/>
            <person name="Heitman J."/>
            <person name="Hesse C."/>
            <person name="Hori C."/>
            <person name="Igarashi K."/>
            <person name="Jurgens J.A."/>
            <person name="Kallen N."/>
            <person name="Kersten P."/>
            <person name="Kohler A."/>
            <person name="Kuees U."/>
            <person name="Kumar T.K.A."/>
            <person name="Kuo A."/>
            <person name="LaButti K."/>
            <person name="Larrondo L.F."/>
            <person name="Lindquist E."/>
            <person name="Ling A."/>
            <person name="Lombard V."/>
            <person name="Lucas S."/>
            <person name="Lundell T."/>
            <person name="Martin R."/>
            <person name="McLaughlin D.J."/>
            <person name="Morgenstern I."/>
            <person name="Morin E."/>
            <person name="Murat C."/>
            <person name="Nagy L.G."/>
            <person name="Nolan M."/>
            <person name="Ohm R.A."/>
            <person name="Patyshakuliyeva A."/>
            <person name="Rokas A."/>
            <person name="Ruiz-Duenas F.J."/>
            <person name="Sabat G."/>
            <person name="Salamov A."/>
            <person name="Samejima M."/>
            <person name="Schmutz J."/>
            <person name="Slot J.C."/>
            <person name="St John F."/>
            <person name="Stenlid J."/>
            <person name="Sun H."/>
            <person name="Sun S."/>
            <person name="Syed K."/>
            <person name="Tsang A."/>
            <person name="Wiebenga A."/>
            <person name="Young D."/>
            <person name="Pisabarro A."/>
            <person name="Eastwood D.C."/>
            <person name="Martin F."/>
            <person name="Cullen D."/>
            <person name="Grigoriev I.V."/>
            <person name="Hibbett D.S."/>
        </authorList>
    </citation>
    <scope>NUCLEOTIDE SEQUENCE</scope>
    <source>
        <strain evidence="10">FP-58527</strain>
    </source>
</reference>
<dbReference type="SMART" id="SM00320">
    <property type="entry name" value="WD40"/>
    <property type="match status" value="3"/>
</dbReference>
<evidence type="ECO:0000256" key="5">
    <source>
        <dbReference type="ARBA" id="ARBA00023242"/>
    </source>
</evidence>
<feature type="compositionally biased region" description="Basic and acidic residues" evidence="8">
    <location>
        <begin position="522"/>
        <end position="539"/>
    </location>
</feature>